<feature type="compositionally biased region" description="Pro residues" evidence="1">
    <location>
        <begin position="109"/>
        <end position="133"/>
    </location>
</feature>
<sequence>MRETPKIVSLTAALAALAIPTAAQAVAEASVSTGTDEPHVTAAREKALPEPRIAMPDDVELMSFTTHRAGDGRLFARHGSHSSHSSHSSHASHASSSPGFGRPDVPKPGYIPPPAVTPPAAPPPAAAPPPTTTPPTNSQPASDPFPLACTRAKEGLGLNEIARELQEVFGLAATEAEDLAQRALDLCTEIDTTSVPPR</sequence>
<evidence type="ECO:0000256" key="2">
    <source>
        <dbReference type="SAM" id="SignalP"/>
    </source>
</evidence>
<evidence type="ECO:0000313" key="4">
    <source>
        <dbReference type="Proteomes" id="UP001611450"/>
    </source>
</evidence>
<dbReference type="RefSeq" id="WP_396946181.1">
    <property type="nucleotide sequence ID" value="NZ_JBIRXV010000001.1"/>
</dbReference>
<proteinExistence type="predicted"/>
<name>A0ABW7W7I1_9NOCA</name>
<evidence type="ECO:0000313" key="3">
    <source>
        <dbReference type="EMBL" id="MFI2318932.1"/>
    </source>
</evidence>
<feature type="signal peptide" evidence="2">
    <location>
        <begin position="1"/>
        <end position="25"/>
    </location>
</feature>
<dbReference type="EMBL" id="JBIRXV010000001">
    <property type="protein sequence ID" value="MFI2318932.1"/>
    <property type="molecule type" value="Genomic_DNA"/>
</dbReference>
<gene>
    <name evidence="3" type="primary">hxsA2</name>
    <name evidence="3" type="ORF">ACH47G_00435</name>
</gene>
<keyword evidence="2" id="KW-0732">Signal</keyword>
<feature type="region of interest" description="Disordered" evidence="1">
    <location>
        <begin position="74"/>
        <end position="148"/>
    </location>
</feature>
<feature type="compositionally biased region" description="Low complexity" evidence="1">
    <location>
        <begin position="82"/>
        <end position="97"/>
    </location>
</feature>
<feature type="chain" id="PRO_5045616814" evidence="2">
    <location>
        <begin position="26"/>
        <end position="198"/>
    </location>
</feature>
<comment type="caution">
    <text evidence="3">The sequence shown here is derived from an EMBL/GenBank/DDBJ whole genome shotgun (WGS) entry which is preliminary data.</text>
</comment>
<dbReference type="NCBIfam" id="NF038296">
    <property type="entry name" value="HisXaaSer_A2"/>
    <property type="match status" value="1"/>
</dbReference>
<reference evidence="3 4" key="1">
    <citation type="submission" date="2024-10" db="EMBL/GenBank/DDBJ databases">
        <title>The Natural Products Discovery Center: Release of the First 8490 Sequenced Strains for Exploring Actinobacteria Biosynthetic Diversity.</title>
        <authorList>
            <person name="Kalkreuter E."/>
            <person name="Kautsar S.A."/>
            <person name="Yang D."/>
            <person name="Bader C.D."/>
            <person name="Teijaro C.N."/>
            <person name="Fluegel L."/>
            <person name="Davis C.M."/>
            <person name="Simpson J.R."/>
            <person name="Lauterbach L."/>
            <person name="Steele A.D."/>
            <person name="Gui C."/>
            <person name="Meng S."/>
            <person name="Li G."/>
            <person name="Viehrig K."/>
            <person name="Ye F."/>
            <person name="Su P."/>
            <person name="Kiefer A.F."/>
            <person name="Nichols A."/>
            <person name="Cepeda A.J."/>
            <person name="Yan W."/>
            <person name="Fan B."/>
            <person name="Jiang Y."/>
            <person name="Adhikari A."/>
            <person name="Zheng C.-J."/>
            <person name="Schuster L."/>
            <person name="Cowan T.M."/>
            <person name="Smanski M.J."/>
            <person name="Chevrette M.G."/>
            <person name="De Carvalho L.P.S."/>
            <person name="Shen B."/>
        </authorList>
    </citation>
    <scope>NUCLEOTIDE SEQUENCE [LARGE SCALE GENOMIC DNA]</scope>
    <source>
        <strain evidence="3 4">NPDC019626</strain>
    </source>
</reference>
<evidence type="ECO:0000256" key="1">
    <source>
        <dbReference type="SAM" id="MobiDB-lite"/>
    </source>
</evidence>
<dbReference type="Proteomes" id="UP001611450">
    <property type="component" value="Unassembled WGS sequence"/>
</dbReference>
<accession>A0ABW7W7I1</accession>
<protein>
    <submittedName>
        <fullName evidence="3">His-Xaa-Ser repeat protein HxsA2</fullName>
    </submittedName>
</protein>
<organism evidence="3 4">
    <name type="scientific">Nocardia beijingensis</name>
    <dbReference type="NCBI Taxonomy" id="95162"/>
    <lineage>
        <taxon>Bacteria</taxon>
        <taxon>Bacillati</taxon>
        <taxon>Actinomycetota</taxon>
        <taxon>Actinomycetes</taxon>
        <taxon>Mycobacteriales</taxon>
        <taxon>Nocardiaceae</taxon>
        <taxon>Nocardia</taxon>
    </lineage>
</organism>
<keyword evidence="4" id="KW-1185">Reference proteome</keyword>